<dbReference type="EMBL" id="RZTZ01000015">
    <property type="protein sequence ID" value="RVT57792.1"/>
    <property type="molecule type" value="Genomic_DNA"/>
</dbReference>
<feature type="transmembrane region" description="Helical" evidence="1">
    <location>
        <begin position="27"/>
        <end position="45"/>
    </location>
</feature>
<dbReference type="InterPro" id="IPR043717">
    <property type="entry name" value="DUF5658"/>
</dbReference>
<evidence type="ECO:0000256" key="1">
    <source>
        <dbReference type="SAM" id="Phobius"/>
    </source>
</evidence>
<dbReference type="AlphaFoldDB" id="A0A3S2X5S5"/>
<dbReference type="Pfam" id="PF18902">
    <property type="entry name" value="DUF5658"/>
    <property type="match status" value="1"/>
</dbReference>
<sequence length="81" mass="9352">MTYIGMQLQLIGEANPLMSSIWELSPYLFLCCKIALSIFLFILAANFKTKHVKTWRMILAIPLLLYVSIFAVHLTWITYAL</sequence>
<evidence type="ECO:0000259" key="2">
    <source>
        <dbReference type="Pfam" id="PF18902"/>
    </source>
</evidence>
<gene>
    <name evidence="3" type="ORF">EM808_23895</name>
</gene>
<comment type="caution">
    <text evidence="3">The sequence shown here is derived from an EMBL/GenBank/DDBJ whole genome shotgun (WGS) entry which is preliminary data.</text>
</comment>
<keyword evidence="1" id="KW-0812">Transmembrane</keyword>
<feature type="transmembrane region" description="Helical" evidence="1">
    <location>
        <begin position="57"/>
        <end position="79"/>
    </location>
</feature>
<evidence type="ECO:0000313" key="3">
    <source>
        <dbReference type="EMBL" id="RVT57792.1"/>
    </source>
</evidence>
<dbReference type="Proteomes" id="UP000288024">
    <property type="component" value="Unassembled WGS sequence"/>
</dbReference>
<name>A0A3S2X5S5_9BACI</name>
<keyword evidence="1" id="KW-0472">Membrane</keyword>
<feature type="domain" description="DUF5658" evidence="2">
    <location>
        <begin position="1"/>
        <end position="78"/>
    </location>
</feature>
<keyword evidence="1" id="KW-1133">Transmembrane helix</keyword>
<accession>A0A3S2X5S5</accession>
<evidence type="ECO:0000313" key="4">
    <source>
        <dbReference type="Proteomes" id="UP000288024"/>
    </source>
</evidence>
<reference evidence="3 4" key="1">
    <citation type="submission" date="2019-01" db="EMBL/GenBank/DDBJ databases">
        <title>Bacillus sp. M5HDSG1-1, whole genome shotgun sequence.</title>
        <authorList>
            <person name="Tuo L."/>
        </authorList>
    </citation>
    <scope>NUCLEOTIDE SEQUENCE [LARGE SCALE GENOMIC DNA]</scope>
    <source>
        <strain evidence="3 4">M5HDSG1-1</strain>
    </source>
</reference>
<keyword evidence="4" id="KW-1185">Reference proteome</keyword>
<proteinExistence type="predicted"/>
<organism evidence="3 4">
    <name type="scientific">Niallia taxi</name>
    <dbReference type="NCBI Taxonomy" id="2499688"/>
    <lineage>
        <taxon>Bacteria</taxon>
        <taxon>Bacillati</taxon>
        <taxon>Bacillota</taxon>
        <taxon>Bacilli</taxon>
        <taxon>Bacillales</taxon>
        <taxon>Bacillaceae</taxon>
        <taxon>Niallia</taxon>
    </lineage>
</organism>
<protein>
    <recommendedName>
        <fullName evidence="2">DUF5658 domain-containing protein</fullName>
    </recommendedName>
</protein>